<dbReference type="GO" id="GO:0046872">
    <property type="term" value="F:metal ion binding"/>
    <property type="evidence" value="ECO:0007669"/>
    <property type="project" value="UniProtKB-KW"/>
</dbReference>
<dbReference type="GO" id="GO:0003677">
    <property type="term" value="F:DNA binding"/>
    <property type="evidence" value="ECO:0007669"/>
    <property type="project" value="UniProtKB-KW"/>
</dbReference>
<dbReference type="PANTHER" id="PTHR46213:SF13">
    <property type="entry name" value="DEMETER-LIKE PROTEIN 2-RELATED"/>
    <property type="match status" value="1"/>
</dbReference>
<dbReference type="SMART" id="SM00478">
    <property type="entry name" value="ENDO3c"/>
    <property type="match status" value="1"/>
</dbReference>
<feature type="compositionally biased region" description="Basic and acidic residues" evidence="15">
    <location>
        <begin position="941"/>
        <end position="957"/>
    </location>
</feature>
<feature type="compositionally biased region" description="Low complexity" evidence="15">
    <location>
        <begin position="723"/>
        <end position="738"/>
    </location>
</feature>
<evidence type="ECO:0000256" key="2">
    <source>
        <dbReference type="ARBA" id="ARBA00004123"/>
    </source>
</evidence>
<gene>
    <name evidence="17" type="ORF">H6P81_010969</name>
</gene>
<evidence type="ECO:0000256" key="3">
    <source>
        <dbReference type="ARBA" id="ARBA00005646"/>
    </source>
</evidence>
<evidence type="ECO:0000256" key="12">
    <source>
        <dbReference type="ARBA" id="ARBA00023204"/>
    </source>
</evidence>
<evidence type="ECO:0000256" key="7">
    <source>
        <dbReference type="ARBA" id="ARBA00022763"/>
    </source>
</evidence>
<comment type="caution">
    <text evidence="17">The sequence shown here is derived from an EMBL/GenBank/DDBJ whole genome shotgun (WGS) entry which is preliminary data.</text>
</comment>
<evidence type="ECO:0000256" key="8">
    <source>
        <dbReference type="ARBA" id="ARBA00022801"/>
    </source>
</evidence>
<dbReference type="InterPro" id="IPR004035">
    <property type="entry name" value="Endouclease-III_FeS-bd_BS"/>
</dbReference>
<evidence type="ECO:0000256" key="1">
    <source>
        <dbReference type="ARBA" id="ARBA00001966"/>
    </source>
</evidence>
<evidence type="ECO:0000313" key="17">
    <source>
        <dbReference type="EMBL" id="KAG9451004.1"/>
    </source>
</evidence>
<dbReference type="InterPro" id="IPR011257">
    <property type="entry name" value="DNA_glycosylase"/>
</dbReference>
<dbReference type="InterPro" id="IPR003651">
    <property type="entry name" value="Endonuclease3_FeS-loop_motif"/>
</dbReference>
<dbReference type="GO" id="GO:0051539">
    <property type="term" value="F:4 iron, 4 sulfur cluster binding"/>
    <property type="evidence" value="ECO:0007669"/>
    <property type="project" value="UniProtKB-KW"/>
</dbReference>
<evidence type="ECO:0000256" key="14">
    <source>
        <dbReference type="ARBA" id="ARBA00023295"/>
    </source>
</evidence>
<name>A0AAV7EQY2_ARIFI</name>
<proteinExistence type="inferred from homology"/>
<feature type="compositionally biased region" description="Basic and acidic residues" evidence="15">
    <location>
        <begin position="251"/>
        <end position="264"/>
    </location>
</feature>
<evidence type="ECO:0000256" key="5">
    <source>
        <dbReference type="ARBA" id="ARBA00022485"/>
    </source>
</evidence>
<dbReference type="SMART" id="SM00525">
    <property type="entry name" value="FES"/>
    <property type="match status" value="1"/>
</dbReference>
<keyword evidence="10" id="KW-0411">Iron-sulfur</keyword>
<organism evidence="17 18">
    <name type="scientific">Aristolochia fimbriata</name>
    <name type="common">White veined hardy Dutchman's pipe vine</name>
    <dbReference type="NCBI Taxonomy" id="158543"/>
    <lineage>
        <taxon>Eukaryota</taxon>
        <taxon>Viridiplantae</taxon>
        <taxon>Streptophyta</taxon>
        <taxon>Embryophyta</taxon>
        <taxon>Tracheophyta</taxon>
        <taxon>Spermatophyta</taxon>
        <taxon>Magnoliopsida</taxon>
        <taxon>Magnoliidae</taxon>
        <taxon>Piperales</taxon>
        <taxon>Aristolochiaceae</taxon>
        <taxon>Aristolochia</taxon>
    </lineage>
</organism>
<keyword evidence="8" id="KW-0378">Hydrolase</keyword>
<comment type="subcellular location">
    <subcellularLocation>
        <location evidence="2">Nucleus</location>
    </subcellularLocation>
</comment>
<dbReference type="GO" id="GO:0019104">
    <property type="term" value="F:DNA N-glycosylase activity"/>
    <property type="evidence" value="ECO:0007669"/>
    <property type="project" value="InterPro"/>
</dbReference>
<dbReference type="PANTHER" id="PTHR46213">
    <property type="entry name" value="TRANSCRIPTIONAL ACTIVATOR DEMETER"/>
    <property type="match status" value="1"/>
</dbReference>
<feature type="region of interest" description="Disordered" evidence="15">
    <location>
        <begin position="1"/>
        <end position="46"/>
    </location>
</feature>
<feature type="region of interest" description="Disordered" evidence="15">
    <location>
        <begin position="936"/>
        <end position="957"/>
    </location>
</feature>
<dbReference type="InterPro" id="IPR044811">
    <property type="entry name" value="DME/ROS1"/>
</dbReference>
<keyword evidence="11" id="KW-0238">DNA-binding</keyword>
<evidence type="ECO:0000256" key="15">
    <source>
        <dbReference type="SAM" id="MobiDB-lite"/>
    </source>
</evidence>
<keyword evidence="18" id="KW-1185">Reference proteome</keyword>
<comment type="cofactor">
    <cofactor evidence="1">
        <name>[4Fe-4S] cluster</name>
        <dbReference type="ChEBI" id="CHEBI:49883"/>
    </cofactor>
</comment>
<evidence type="ECO:0000256" key="10">
    <source>
        <dbReference type="ARBA" id="ARBA00023014"/>
    </source>
</evidence>
<feature type="compositionally biased region" description="Basic residues" evidence="15">
    <location>
        <begin position="165"/>
        <end position="175"/>
    </location>
</feature>
<dbReference type="CDD" id="cd00056">
    <property type="entry name" value="ENDO3c"/>
    <property type="match status" value="1"/>
</dbReference>
<evidence type="ECO:0000256" key="11">
    <source>
        <dbReference type="ARBA" id="ARBA00023125"/>
    </source>
</evidence>
<dbReference type="InterPro" id="IPR028924">
    <property type="entry name" value="Perm-CXXC"/>
</dbReference>
<feature type="compositionally biased region" description="Basic and acidic residues" evidence="15">
    <location>
        <begin position="176"/>
        <end position="199"/>
    </location>
</feature>
<feature type="compositionally biased region" description="Gly residues" evidence="15">
    <location>
        <begin position="8"/>
        <end position="24"/>
    </location>
</feature>
<dbReference type="PROSITE" id="PS00764">
    <property type="entry name" value="ENDONUCLEASE_III_1"/>
    <property type="match status" value="1"/>
</dbReference>
<sequence length="1509" mass="168296">MLSEIEFGGSGGGGGGGGRGGGVCLPGASWTPDTPSKSSEQQATASGGLIDSLQSSSNFTQVSPEFNLLPDKQPLNDLIAASRGISCTELLRSVSGKSSSILLQFCLGVAPPSMDQTVLVAENKETFSDIPPKKPTCPITPVRDTINSSQSTKPVGCKKESSLFKPKKQRKHRPRVINELKAKKPKSDKPPKVGKKETGPPKVPKLPKESIQENCTGEVGGRRKRKYARKNIAEGNSAGSSGTPERVSLGEVEKGVGHASRESERRSCRRVLRFDLNEAVEGKSGGVDFDLNRLPEVVEEIEHEGVNDSEQSSSKELMRIDSSTVNPVPLNPLHFSLFLGDNKDCFPRLSKRKRTRLGNKSNRIWFHSAFIREIRQLQDSPCFKALVSLNPPELKSSRKRRRKCLNRLQGGVSEDPSSLQENDGHLMDVNEKIDVVLDSNQVLGDSNSTEEREVNETIDVVLEKNEKVFGDSHIIEEREELTADLIQKIDETGESSNLVLIPLQYYNDMQTKPSSLTQIVLHDGGTQIVPQQQMIRIVPEEREMQIVSFKDMEQIVPYADTFNIRKFKPQVYLDETSIVAWEQRKKIDEGEQAEDLDAEREKKMEGERQIFKGRVDSLLARMDRVLGNRRFSQWKGSVLDSIVGVFLTQNVSDHLSSSAFISLAARFPLQKRMYETEMNDTTYNATTSNEATERTENVSQGDSVLLFQSDTPSTTGALDQACSSSGSNSNPSIDSPSNQIWPSTVVNSGVPLQHSPVSGKPFLLQEILQMQGDMALSVLNRSENPVWYRKTSTPSDFHANIYPSVDECNTRQVVGYSEASSFYVYQVESKLHPPLSASETRGMANNTMGDANPCAVNNCSITMEHGNLLQLRETTNISKLNANSNADGSDLESIINAFSQNCSIREQSMQSKEVVADCRQCSRLNSIVVWNVDESNSPQNVKKDPPETRSKVNGSKEKNEADMEFDWDYLRKENCCKGLKSQRNTFTADSLDYEAVRVAPVGEVANAIKLRGQHNVLAQKIQDFLNRLVSKHGSLDLEWLRDVQPHKAKDYLLSIRGVGLKSAECVRLLALGHHAFPVDTNVARISVRLGWVPLEPMPESVQLHLLEQYPMMESIQKYLWPRLCKLGKETLYELHYQMITFGKVFCTKRSPKCHVCPMRAECRHYASACSSAKLALPRTGEKRSNSSTFPLINSKENHEELNHSSLLAQLQSNTYSQSDDGVTRCDPLIEEPPSPAHDSKISDTEVCPDIEDSISWTDDVDDIIKINLSNIHEDIPGIQDGEVSNALVALPPEVASIPMPKLKNVKRLQTMHLVYEVPDTHILLRELESRDPEDPCPYLIAIWAPGETAQSIQPPETSCNSQEFGKFCGMETCVTCHSKKEATTKTVRATLLIPCRTAMRGSFPLNGTYFQVNEVFADHQSSIKPIDVPRAMLWNLPRRLVYFGASITAICRDLPLDETCHLFSRAFICVRAFDRKTRYPKQLSVRLHCLLTKAEKSRKGRKKSLEEED</sequence>
<dbReference type="Gene3D" id="1.10.1670.10">
    <property type="entry name" value="Helix-hairpin-Helix base-excision DNA repair enzymes (C-terminal)"/>
    <property type="match status" value="1"/>
</dbReference>
<evidence type="ECO:0000256" key="9">
    <source>
        <dbReference type="ARBA" id="ARBA00023004"/>
    </source>
</evidence>
<keyword evidence="12" id="KW-0234">DNA repair</keyword>
<keyword evidence="6" id="KW-0479">Metal-binding</keyword>
<dbReference type="Proteomes" id="UP000825729">
    <property type="component" value="Unassembled WGS sequence"/>
</dbReference>
<dbReference type="InterPro" id="IPR003265">
    <property type="entry name" value="HhH-GPD_domain"/>
</dbReference>
<evidence type="ECO:0000256" key="4">
    <source>
        <dbReference type="ARBA" id="ARBA00008343"/>
    </source>
</evidence>
<feature type="compositionally biased region" description="Polar residues" evidence="15">
    <location>
        <begin position="31"/>
        <end position="45"/>
    </location>
</feature>
<comment type="similarity">
    <text evidence="4">Belongs to the Nth/MutY family.</text>
</comment>
<feature type="region of interest" description="Disordered" evidence="15">
    <location>
        <begin position="713"/>
        <end position="740"/>
    </location>
</feature>
<feature type="domain" description="HhH-GPD" evidence="16">
    <location>
        <begin position="979"/>
        <end position="1129"/>
    </location>
</feature>
<comment type="similarity">
    <text evidence="3">Belongs to the DNA glycosylase family. DEMETER subfamily.</text>
</comment>
<evidence type="ECO:0000313" key="18">
    <source>
        <dbReference type="Proteomes" id="UP000825729"/>
    </source>
</evidence>
<dbReference type="Pfam" id="PF15629">
    <property type="entry name" value="Perm-CXXC"/>
    <property type="match status" value="1"/>
</dbReference>
<accession>A0AAV7EQY2</accession>
<dbReference type="GO" id="GO:0005634">
    <property type="term" value="C:nucleus"/>
    <property type="evidence" value="ECO:0007669"/>
    <property type="project" value="UniProtKB-SubCell"/>
</dbReference>
<keyword evidence="7" id="KW-0227">DNA damage</keyword>
<dbReference type="InterPro" id="IPR023170">
    <property type="entry name" value="HhH_base_excis_C"/>
</dbReference>
<dbReference type="Gene3D" id="1.10.340.30">
    <property type="entry name" value="Hypothetical protein, domain 2"/>
    <property type="match status" value="1"/>
</dbReference>
<evidence type="ECO:0000256" key="6">
    <source>
        <dbReference type="ARBA" id="ARBA00022723"/>
    </source>
</evidence>
<reference evidence="17 18" key="1">
    <citation type="submission" date="2021-07" db="EMBL/GenBank/DDBJ databases">
        <title>The Aristolochia fimbriata genome: insights into angiosperm evolution, floral development and chemical biosynthesis.</title>
        <authorList>
            <person name="Jiao Y."/>
        </authorList>
    </citation>
    <scope>NUCLEOTIDE SEQUENCE [LARGE SCALE GENOMIC DNA]</scope>
    <source>
        <strain evidence="17">IBCAS-2021</strain>
        <tissue evidence="17">Leaf</tissue>
    </source>
</reference>
<protein>
    <recommendedName>
        <fullName evidence="16">HhH-GPD domain-containing protein</fullName>
    </recommendedName>
</protein>
<dbReference type="EMBL" id="JAINDJ010000004">
    <property type="protein sequence ID" value="KAG9451004.1"/>
    <property type="molecule type" value="Genomic_DNA"/>
</dbReference>
<dbReference type="Pfam" id="PF15628">
    <property type="entry name" value="RRM_DME"/>
    <property type="match status" value="1"/>
</dbReference>
<evidence type="ECO:0000259" key="16">
    <source>
        <dbReference type="SMART" id="SM00478"/>
    </source>
</evidence>
<dbReference type="GO" id="GO:0006284">
    <property type="term" value="P:base-excision repair"/>
    <property type="evidence" value="ECO:0007669"/>
    <property type="project" value="InterPro"/>
</dbReference>
<evidence type="ECO:0000256" key="13">
    <source>
        <dbReference type="ARBA" id="ARBA00023242"/>
    </source>
</evidence>
<dbReference type="GO" id="GO:0035514">
    <property type="term" value="F:DNA demethylase activity"/>
    <property type="evidence" value="ECO:0007669"/>
    <property type="project" value="InterPro"/>
</dbReference>
<keyword evidence="9" id="KW-0408">Iron</keyword>
<feature type="region of interest" description="Disordered" evidence="15">
    <location>
        <begin position="131"/>
        <end position="264"/>
    </location>
</feature>
<keyword evidence="5" id="KW-0004">4Fe-4S</keyword>
<keyword evidence="13" id="KW-0539">Nucleus</keyword>
<dbReference type="InterPro" id="IPR028925">
    <property type="entry name" value="RRM_DME"/>
</dbReference>
<dbReference type="SUPFAM" id="SSF48150">
    <property type="entry name" value="DNA-glycosylase"/>
    <property type="match status" value="1"/>
</dbReference>
<dbReference type="GO" id="GO:0141166">
    <property type="term" value="P:chromosomal 5-methylcytosine DNA demethylation pathway"/>
    <property type="evidence" value="ECO:0007669"/>
    <property type="project" value="InterPro"/>
</dbReference>
<keyword evidence="14" id="KW-0326">Glycosidase</keyword>